<feature type="compositionally biased region" description="Polar residues" evidence="1">
    <location>
        <begin position="221"/>
        <end position="243"/>
    </location>
</feature>
<feature type="region of interest" description="Disordered" evidence="1">
    <location>
        <begin position="603"/>
        <end position="861"/>
    </location>
</feature>
<feature type="compositionally biased region" description="Polar residues" evidence="1">
    <location>
        <begin position="918"/>
        <end position="927"/>
    </location>
</feature>
<feature type="region of interest" description="Disordered" evidence="1">
    <location>
        <begin position="443"/>
        <end position="588"/>
    </location>
</feature>
<organism evidence="2 3">
    <name type="scientific">Rhodotorula mucilaginosa</name>
    <name type="common">Yeast</name>
    <name type="synonym">Rhodotorula rubra</name>
    <dbReference type="NCBI Taxonomy" id="5537"/>
    <lineage>
        <taxon>Eukaryota</taxon>
        <taxon>Fungi</taxon>
        <taxon>Dikarya</taxon>
        <taxon>Basidiomycota</taxon>
        <taxon>Pucciniomycotina</taxon>
        <taxon>Microbotryomycetes</taxon>
        <taxon>Sporidiobolales</taxon>
        <taxon>Sporidiobolaceae</taxon>
        <taxon>Rhodotorula</taxon>
    </lineage>
</organism>
<comment type="caution">
    <text evidence="2">The sequence shown here is derived from an EMBL/GenBank/DDBJ whole genome shotgun (WGS) entry which is preliminary data.</text>
</comment>
<evidence type="ECO:0000313" key="3">
    <source>
        <dbReference type="Proteomes" id="UP000777482"/>
    </source>
</evidence>
<evidence type="ECO:0008006" key="4">
    <source>
        <dbReference type="Google" id="ProtNLM"/>
    </source>
</evidence>
<feature type="region of interest" description="Disordered" evidence="1">
    <location>
        <begin position="959"/>
        <end position="995"/>
    </location>
</feature>
<keyword evidence="3" id="KW-1185">Reference proteome</keyword>
<proteinExistence type="predicted"/>
<reference evidence="2 3" key="1">
    <citation type="submission" date="2020-11" db="EMBL/GenBank/DDBJ databases">
        <title>Kefir isolates.</title>
        <authorList>
            <person name="Marcisauskas S."/>
            <person name="Kim Y."/>
            <person name="Blasche S."/>
        </authorList>
    </citation>
    <scope>NUCLEOTIDE SEQUENCE [LARGE SCALE GENOMIC DNA]</scope>
    <source>
        <strain evidence="2 3">KR</strain>
    </source>
</reference>
<feature type="compositionally biased region" description="Basic and acidic residues" evidence="1">
    <location>
        <begin position="448"/>
        <end position="458"/>
    </location>
</feature>
<feature type="compositionally biased region" description="Acidic residues" evidence="1">
    <location>
        <begin position="932"/>
        <end position="947"/>
    </location>
</feature>
<feature type="compositionally biased region" description="Polar residues" evidence="1">
    <location>
        <begin position="266"/>
        <end position="276"/>
    </location>
</feature>
<feature type="compositionally biased region" description="Polar residues" evidence="1">
    <location>
        <begin position="459"/>
        <end position="468"/>
    </location>
</feature>
<feature type="region of interest" description="Disordered" evidence="1">
    <location>
        <begin position="216"/>
        <end position="411"/>
    </location>
</feature>
<dbReference type="Proteomes" id="UP000777482">
    <property type="component" value="Unassembled WGS sequence"/>
</dbReference>
<feature type="compositionally biased region" description="Basic and acidic residues" evidence="1">
    <location>
        <begin position="297"/>
        <end position="316"/>
    </location>
</feature>
<dbReference type="OrthoDB" id="2528955at2759"/>
<evidence type="ECO:0000313" key="2">
    <source>
        <dbReference type="EMBL" id="KAG0664254.1"/>
    </source>
</evidence>
<name>A0A9P6W6Q3_RHOMI</name>
<dbReference type="EMBL" id="PUHQ01000015">
    <property type="protein sequence ID" value="KAG0664254.1"/>
    <property type="molecule type" value="Genomic_DNA"/>
</dbReference>
<evidence type="ECO:0000256" key="1">
    <source>
        <dbReference type="SAM" id="MobiDB-lite"/>
    </source>
</evidence>
<accession>A0A9P6W6Q3</accession>
<feature type="compositionally biased region" description="Low complexity" evidence="1">
    <location>
        <begin position="493"/>
        <end position="505"/>
    </location>
</feature>
<feature type="compositionally biased region" description="Acidic residues" evidence="1">
    <location>
        <begin position="977"/>
        <end position="991"/>
    </location>
</feature>
<protein>
    <recommendedName>
        <fullName evidence="4">Proteophosphoglycan ppg4</fullName>
    </recommendedName>
</protein>
<feature type="compositionally biased region" description="Basic and acidic residues" evidence="1">
    <location>
        <begin position="959"/>
        <end position="975"/>
    </location>
</feature>
<gene>
    <name evidence="2" type="ORF">C6P46_001718</name>
</gene>
<feature type="compositionally biased region" description="Low complexity" evidence="1">
    <location>
        <begin position="603"/>
        <end position="620"/>
    </location>
</feature>
<feature type="compositionally biased region" description="Low complexity" evidence="1">
    <location>
        <begin position="728"/>
        <end position="738"/>
    </location>
</feature>
<dbReference type="AlphaFoldDB" id="A0A9P6W6Q3"/>
<sequence length="1081" mass="114822">MAEGGSLPILPGVGGLERALTRRDPARIVSALAQWELRRVWAHKVACAILEEDNRALALDARELAWLGSLLVERLLRQQDYSAARQALETYFTSPQAKLHDVMKHEPEAALKHVQTFARLYEQHLQKVDAVREHTRRTGEKRKVTWPPKRFKHLVEPEEELLVKMTVDWAACEYRQLRRIDAICLKCRPFISGVIWPAPVPAAAAAEPESAAAAAAAAVSTPQAGPSRTRSQSQPQGNSQDSLPTPDPSSDGIEIVSAPTPRRQKMTSQQVESAPPQNLRKHERSPSADELVVTEAPEAKRFKMDDDETHSDRQQTDPKPVPLRDVPTESAPGEPQPKREAPVTSSPAPARPQFRDSSVQTSPPPEAPLSKTTSPAPRPPATAAPVERTSPRPRTRSPPLARPAAPPLATLARTMASSSYVNQGLPPSTVDSRQIFSLLQAGAAEQQQRLERERRHASSDGNLANVTSAGRAATPPVQPAASAAMDSPAVVIAESSSPNSAANASTLEPRGGFRNDVDDASAMDCDAPTAEPAEKAEKSATSLGPTSSAILMPPPTAGSRESPTKGDSKSRFRAAPSQGLVPATAEPEAGVAATVVSVETVVDATPTSSTDHSATTASQDPSTQSSDSVVRDSQEQASTQSSSKEGDASFPSAAQVRRDRATSVIFPQPGFTGSTTATVAEDGNVTMDPPPAAQTKVVGTPVPIPSALRSRFLARPSSDHVESTLKDSSGTGSSGRTASTDETKSSQATRPTPLVDESASGKTTFDFASLASQHRQFKREYSEPPLEYRSAPSVSGRVRASSLPPRASQDSPRITSKERSQPSIDKPTAAGPAAPEKHEPAAVAESTAATETDGIASDDDLDSALRTSFSVEEVVQHFDAMEESRQFARKASLPALEAGVTAVAGEAAVAVSSSDSGNTRGVPTEVTSGLEEAPEGEDAIAAADDADQAEALRIKTRVESEAAERRRIAEEKASEGELVDDELDELSEGNDADVGASSYGDFGAALAGEPFSQAALLTQAIDEPGSLEDQASDQDGAVLARRRSFANLEDEAEHSEHEQDEVNKVLNEDMWGYLDLLKRDV</sequence>
<feature type="compositionally biased region" description="Low complexity" evidence="1">
    <location>
        <begin position="841"/>
        <end position="852"/>
    </location>
</feature>
<feature type="region of interest" description="Disordered" evidence="1">
    <location>
        <begin position="909"/>
        <end position="947"/>
    </location>
</feature>